<dbReference type="Proteomes" id="UP000233256">
    <property type="component" value="Unassembled WGS sequence"/>
</dbReference>
<evidence type="ECO:0000313" key="5">
    <source>
        <dbReference type="EMBL" id="PKK88659.1"/>
    </source>
</evidence>
<dbReference type="EMBL" id="PGXC01000038">
    <property type="protein sequence ID" value="PKK88659.1"/>
    <property type="molecule type" value="Genomic_DNA"/>
</dbReference>
<comment type="caution">
    <text evidence="5">The sequence shown here is derived from an EMBL/GenBank/DDBJ whole genome shotgun (WGS) entry which is preliminary data.</text>
</comment>
<feature type="domain" description="Alpha-2-macroglobulin" evidence="4">
    <location>
        <begin position="1322"/>
        <end position="1412"/>
    </location>
</feature>
<reference evidence="5 6" key="1">
    <citation type="journal article" date="2017" name="ISME J.">
        <title>Potential for microbial H2 and metal transformations associated with novel bacteria and archaea in deep terrestrial subsurface sediments.</title>
        <authorList>
            <person name="Hernsdorf A.W."/>
            <person name="Amano Y."/>
            <person name="Miyakawa K."/>
            <person name="Ise K."/>
            <person name="Suzuki Y."/>
            <person name="Anantharaman K."/>
            <person name="Probst A."/>
            <person name="Burstein D."/>
            <person name="Thomas B.C."/>
            <person name="Banfield J.F."/>
        </authorList>
    </citation>
    <scope>NUCLEOTIDE SEQUENCE [LARGE SCALE GENOMIC DNA]</scope>
    <source>
        <strain evidence="5">HGW-Wallbacteria-1</strain>
    </source>
</reference>
<dbReference type="Pfam" id="PF00207">
    <property type="entry name" value="A2M"/>
    <property type="match status" value="1"/>
</dbReference>
<keyword evidence="3" id="KW-0472">Membrane</keyword>
<dbReference type="Pfam" id="PF17973">
    <property type="entry name" value="bMG10"/>
    <property type="match status" value="1"/>
</dbReference>
<keyword evidence="3" id="KW-1133">Transmembrane helix</keyword>
<proteinExistence type="inferred from homology"/>
<dbReference type="SUPFAM" id="SSF49464">
    <property type="entry name" value="Carboxypeptidase regulatory domain-like"/>
    <property type="match status" value="1"/>
</dbReference>
<dbReference type="InterPro" id="IPR041246">
    <property type="entry name" value="Bact_MG10"/>
</dbReference>
<dbReference type="Pfam" id="PF01835">
    <property type="entry name" value="MG2"/>
    <property type="match status" value="1"/>
</dbReference>
<evidence type="ECO:0000256" key="2">
    <source>
        <dbReference type="SAM" id="MobiDB-lite"/>
    </source>
</evidence>
<evidence type="ECO:0000256" key="3">
    <source>
        <dbReference type="SAM" id="Phobius"/>
    </source>
</evidence>
<dbReference type="InterPro" id="IPR051802">
    <property type="entry name" value="YfhM-like"/>
</dbReference>
<accession>A0A2N1PK06</accession>
<gene>
    <name evidence="5" type="ORF">CVV64_17880</name>
</gene>
<dbReference type="Gene3D" id="2.60.40.1930">
    <property type="match status" value="1"/>
</dbReference>
<dbReference type="InterPro" id="IPR001599">
    <property type="entry name" value="Macroglobln_a2"/>
</dbReference>
<protein>
    <recommendedName>
        <fullName evidence="4">Alpha-2-macroglobulin domain-containing protein</fullName>
    </recommendedName>
</protein>
<dbReference type="InterPro" id="IPR002890">
    <property type="entry name" value="MG2"/>
</dbReference>
<dbReference type="InterPro" id="IPR008969">
    <property type="entry name" value="CarboxyPept-like_regulatory"/>
</dbReference>
<dbReference type="Gene3D" id="1.50.10.20">
    <property type="match status" value="1"/>
</dbReference>
<dbReference type="SUPFAM" id="SSF48239">
    <property type="entry name" value="Terpenoid cyclases/Protein prenyltransferases"/>
    <property type="match status" value="1"/>
</dbReference>
<evidence type="ECO:0000259" key="4">
    <source>
        <dbReference type="SMART" id="SM01360"/>
    </source>
</evidence>
<evidence type="ECO:0000313" key="6">
    <source>
        <dbReference type="Proteomes" id="UP000233256"/>
    </source>
</evidence>
<comment type="similarity">
    <text evidence="1">Belongs to the protease inhibitor I39 (alpha-2-macroglobulin) family. Bacterial alpha-2-macroglobulin subfamily.</text>
</comment>
<keyword evidence="3" id="KW-0812">Transmembrane</keyword>
<dbReference type="SMART" id="SM01360">
    <property type="entry name" value="A2M"/>
    <property type="match status" value="1"/>
</dbReference>
<feature type="region of interest" description="Disordered" evidence="2">
    <location>
        <begin position="1277"/>
        <end position="1305"/>
    </location>
</feature>
<sequence>MGHFIQKNGFHRGESMIRIGVSSDEIHSGSHSGSHCGSHSGSRCSGFDRRFPVFTSGSLFALIMVILMFSLVISGADAAGKGADMDLTKLWNEVYKAQGSGLPKTAIEKLDLILPRVLESGDYSDYLKAMCRKMVMEANIQGNKPEEKITRMEERIASSPAEVKPVLKLVLAQWYWHYYQRNMWRFSGRSATAGDENMDFTTWDLPRLVTHINSIYSEVLADSENLRNTPVDRYAGFFLSGNTPVSYRPTLFDLAAHSAIEFYINSDHLMKKPEESFEAAAESPILGTAAEFMAWEPVTSDTDSHKLKAINLYRELLKFHSGSDRREAFLSADLGRLNLARNIAYGEVLSDRFIERVTEIARGNSDLPIAADAYSAWANQIYSNGDYVKARKVAMECVSTLPKAPGTVNCRAVITRIEARELDLNSEYTVTPSVGELKISYRNIDSVSFRVVADRWDHVLDKSENSRWRSHSPVDMDDEDIRRLLEEEPVTSWTLPLEATADYRERTTMIQVPSLQPGFYRIIASAREDFQNSENAIRVATVWVTKIALVTRSRNGAVEGIVTDADTGAPLDGASVTFYEQNDKGWLNKCGTAVSDADGTFEWKKRSSDYWTVYPFVTWGDYSLFSPEGLYRGGSYSESSSSRTIFFTDRAIYRPGQIIHFKVLAMNADPAKDNYSFTAGKKLKIVFRDANYQEIGRLDVKTNDYGSASGTFNAPGPGSSTGAMSIRCENVSGSATVRVEEYKRPKFKVSLDSPEEQVSLNGDVTIKGLAMGYTGAAVDGARISYRVVREVRYPWWWGWWGRSANIGSSREITHGKALTDAEGKFQITFTAYPDNSIPRADDPTFIYTVHADVTDSAGETRSGQADVRVGYRSMDLNIAGPSAWDAGKDVKLTVAAATLNGVPLAASGKITLHRTEGPARPVRPVLSGWGGNWWRRSFDTSEKTVSIPVDNSNWRTWAAGAAVTSKQFKSDGKPSEVSFTCEPGVYKVIAITTDSRGVEVRSEFPVLVIDKGSRQFPAAIPSYFQADSNTVRVGDSFAATWGSGYETSRAFVEIEHRGRLVKRFWTDSKSTEQRINWAVTEEFRGGFTVHVTQISENRAHIYSNRVEVPWDNKDLKLSFSTFRSKLAPGEKEKWTVKVQGPDAHAAAAEMVAGLYDASLDAFCSHSWPGVKNLFRRDSSRFNQNFVNMPVNGYNYRTTWNDSTGSYEPTYWHFPSDVIEDFVNFAFPDTSRMMLRSMSKSKSMGFFDKEESFSSNDASAPMMEMDVQMEAAPAPSALAGMAGGAAPEKKKSESGNGGDGAAEKAEPEIDLTKVSARTNLNETAFFYPHLMTDADGNVTMEFTMPEALTEWRFMGFAHNTDFQSSYLEGRTVTQKELMVQPNAPRFLRQGDKILFTAKVTNLSEAMAKGQVLLSLFNAGTLEPVDTAFGNGAARKTFNIESGRSQGVEWELSVPDFTGILGYRVVASTGTFSDGEEASLPVLSSRILVTESMPLPVRGPAEKMFKFRKLLESASSDTLDHRALTLQMVSNPAWYAVQALPYLMEFPHECSEQTFNRLYANSLARHIANSNPKIRRIFDQWKNTDALKSNLEKNQDLKSVVLEETPWVRAAQSETAAKNRVGLLFDANHMEDVLKRTNDKLVAMQLSDGSWPWFPGGRSNFYITLYLMTGYGRLRHLGVEVPMDSALKCLNWLDGEIRERYEDLKRHNHLNRNNLGSTEAMYLYGRSFFLDKRAIDDRNREAVAYYLSQIPKYWLSGNSRLSQGHLALAAKRFADASISGLPVDSEVPSKIVASLRERSVDEEEMGMFWRETELSWWWYRAPIETQAVMVEVFDEIAKDEKSVEDMKVWLIKQKQTQDWKTTKATADAIYALLLRGDDLLASDKIVRVSLAGKEVKPEKVEAGTGFYEKKFIGGEIKAAMGEVKVIKEDKGVSWGSLHWQYMEEMSKVTSHATNLVLDKKLFVKRETPKGPVIEPISGILEVGDLITVRVILKSDRDMEYVHLKDYRGSGTEPTNVMSCYKYQDGLAYYESTRDTATHFFIDYLPKGTYVFEYTLRVQLRGRYQMGIAAIQCMYAPEFNSHSGSEYIEVK</sequence>
<organism evidence="5 6">
    <name type="scientific">Candidatus Wallbacteria bacterium HGW-Wallbacteria-1</name>
    <dbReference type="NCBI Taxonomy" id="2013854"/>
    <lineage>
        <taxon>Bacteria</taxon>
        <taxon>Candidatus Walliibacteriota</taxon>
    </lineage>
</organism>
<dbReference type="GO" id="GO:0004866">
    <property type="term" value="F:endopeptidase inhibitor activity"/>
    <property type="evidence" value="ECO:0007669"/>
    <property type="project" value="InterPro"/>
</dbReference>
<evidence type="ECO:0000256" key="1">
    <source>
        <dbReference type="ARBA" id="ARBA00010556"/>
    </source>
</evidence>
<dbReference type="PANTHER" id="PTHR40094:SF1">
    <property type="entry name" value="UBIQUITIN DOMAIN-CONTAINING PROTEIN"/>
    <property type="match status" value="1"/>
</dbReference>
<dbReference type="PANTHER" id="PTHR40094">
    <property type="entry name" value="ALPHA-2-MACROGLOBULIN HOMOLOG"/>
    <property type="match status" value="1"/>
</dbReference>
<feature type="transmembrane region" description="Helical" evidence="3">
    <location>
        <begin position="51"/>
        <end position="73"/>
    </location>
</feature>
<dbReference type="Gene3D" id="2.60.40.1120">
    <property type="entry name" value="Carboxypeptidase-like, regulatory domain"/>
    <property type="match status" value="1"/>
</dbReference>
<name>A0A2N1PK06_9BACT</name>
<dbReference type="InterPro" id="IPR008930">
    <property type="entry name" value="Terpenoid_cyclase/PrenylTrfase"/>
</dbReference>